<sequence length="162" mass="17989">MPELNRLRQLFAASLPQRRCCSADAGTESPPPRSSLNRSHSRISAAAISPAPMLFHSSKAISGTRYAPLEVCRKHTLTPTLCVNQQRLTVILNQTEVQGTHISTNTMPQSTEAYYLSKSPTDDDPGQPPPPQKMVEERHTKKFKRGLAGEQREYQIGQPEPI</sequence>
<evidence type="ECO:0000313" key="3">
    <source>
        <dbReference type="Proteomes" id="UP000826271"/>
    </source>
</evidence>
<dbReference type="EMBL" id="WHWC01000008">
    <property type="protein sequence ID" value="KAG8377728.1"/>
    <property type="molecule type" value="Genomic_DNA"/>
</dbReference>
<accession>A0AAV6X5N1</accession>
<organism evidence="2 3">
    <name type="scientific">Buddleja alternifolia</name>
    <dbReference type="NCBI Taxonomy" id="168488"/>
    <lineage>
        <taxon>Eukaryota</taxon>
        <taxon>Viridiplantae</taxon>
        <taxon>Streptophyta</taxon>
        <taxon>Embryophyta</taxon>
        <taxon>Tracheophyta</taxon>
        <taxon>Spermatophyta</taxon>
        <taxon>Magnoliopsida</taxon>
        <taxon>eudicotyledons</taxon>
        <taxon>Gunneridae</taxon>
        <taxon>Pentapetalae</taxon>
        <taxon>asterids</taxon>
        <taxon>lamiids</taxon>
        <taxon>Lamiales</taxon>
        <taxon>Scrophulariaceae</taxon>
        <taxon>Buddlejeae</taxon>
        <taxon>Buddleja</taxon>
    </lineage>
</organism>
<keyword evidence="3" id="KW-1185">Reference proteome</keyword>
<feature type="region of interest" description="Disordered" evidence="1">
    <location>
        <begin position="115"/>
        <end position="162"/>
    </location>
</feature>
<dbReference type="AlphaFoldDB" id="A0AAV6X5N1"/>
<name>A0AAV6X5N1_9LAMI</name>
<evidence type="ECO:0000256" key="1">
    <source>
        <dbReference type="SAM" id="MobiDB-lite"/>
    </source>
</evidence>
<proteinExistence type="predicted"/>
<protein>
    <submittedName>
        <fullName evidence="2">Uncharacterized protein</fullName>
    </submittedName>
</protein>
<dbReference type="Proteomes" id="UP000826271">
    <property type="component" value="Unassembled WGS sequence"/>
</dbReference>
<reference evidence="2" key="1">
    <citation type="submission" date="2019-10" db="EMBL/GenBank/DDBJ databases">
        <authorList>
            <person name="Zhang R."/>
            <person name="Pan Y."/>
            <person name="Wang J."/>
            <person name="Ma R."/>
            <person name="Yu S."/>
        </authorList>
    </citation>
    <scope>NUCLEOTIDE SEQUENCE</scope>
    <source>
        <strain evidence="2">LA-IB0</strain>
        <tissue evidence="2">Leaf</tissue>
    </source>
</reference>
<feature type="region of interest" description="Disordered" evidence="1">
    <location>
        <begin position="21"/>
        <end position="41"/>
    </location>
</feature>
<comment type="caution">
    <text evidence="2">The sequence shown here is derived from an EMBL/GenBank/DDBJ whole genome shotgun (WGS) entry which is preliminary data.</text>
</comment>
<gene>
    <name evidence="2" type="ORF">BUALT_Bualt08G0063000</name>
</gene>
<evidence type="ECO:0000313" key="2">
    <source>
        <dbReference type="EMBL" id="KAG8377728.1"/>
    </source>
</evidence>